<dbReference type="InterPro" id="IPR036291">
    <property type="entry name" value="NAD(P)-bd_dom_sf"/>
</dbReference>
<sequence>MKILVTGAAGFIGFYTSKVLLTNGHYVVGLDNINDYYDVNLKYDRLEELGINQDQASNFNNLCKSEKNEQFSFVRMNVENREDLPKLFETEKFDIVCNLAAQAGVRYSLENPESYVDSNLVGFLNILECCRNFNIKHLVYASSSSVYGLNKEIPFSTDDNVDHPISLYAATKKSNELMAHTYSHLFNIPTTGLRFFTVYGPWGRPDMAMFLFTDAIINGKPIKVFNYGKMERDFTYIDDIVEGVVRILEGSSKERIEKNELYKVYNIGNNNSVKLLEFIKEIEINLEMEAQKNMLPIQPGDVERTWANVDDLINDYNYKPNTSISHGVKAFVDWYKTYYK</sequence>
<accession>A0A918V5A4</accession>
<evidence type="ECO:0000313" key="4">
    <source>
        <dbReference type="Proteomes" id="UP000636004"/>
    </source>
</evidence>
<dbReference type="InterPro" id="IPR001509">
    <property type="entry name" value="Epimerase_deHydtase"/>
</dbReference>
<dbReference type="Pfam" id="PF01370">
    <property type="entry name" value="Epimerase"/>
    <property type="match status" value="1"/>
</dbReference>
<dbReference type="AlphaFoldDB" id="A0A918V5A4"/>
<proteinExistence type="predicted"/>
<name>A0A918V5A4_9FLAO</name>
<keyword evidence="1" id="KW-0520">NAD</keyword>
<dbReference type="Proteomes" id="UP000636004">
    <property type="component" value="Unassembled WGS sequence"/>
</dbReference>
<evidence type="ECO:0000256" key="1">
    <source>
        <dbReference type="ARBA" id="ARBA00023027"/>
    </source>
</evidence>
<dbReference type="RefSeq" id="WP_189359026.1">
    <property type="nucleotide sequence ID" value="NZ_BMWZ01000001.1"/>
</dbReference>
<dbReference type="Gene3D" id="3.40.50.720">
    <property type="entry name" value="NAD(P)-binding Rossmann-like Domain"/>
    <property type="match status" value="1"/>
</dbReference>
<reference evidence="3" key="1">
    <citation type="journal article" date="2014" name="Int. J. Syst. Evol. Microbiol.">
        <title>Complete genome sequence of Corynebacterium casei LMG S-19264T (=DSM 44701T), isolated from a smear-ripened cheese.</title>
        <authorList>
            <consortium name="US DOE Joint Genome Institute (JGI-PGF)"/>
            <person name="Walter F."/>
            <person name="Albersmeier A."/>
            <person name="Kalinowski J."/>
            <person name="Ruckert C."/>
        </authorList>
    </citation>
    <scope>NUCLEOTIDE SEQUENCE</scope>
    <source>
        <strain evidence="3">KCTC 12710</strain>
    </source>
</reference>
<dbReference type="EMBL" id="BMWZ01000001">
    <property type="protein sequence ID" value="GGZ70326.1"/>
    <property type="molecule type" value="Genomic_DNA"/>
</dbReference>
<dbReference type="Gene3D" id="3.90.25.10">
    <property type="entry name" value="UDP-galactose 4-epimerase, domain 1"/>
    <property type="match status" value="1"/>
</dbReference>
<feature type="domain" description="NAD-dependent epimerase/dehydratase" evidence="2">
    <location>
        <begin position="3"/>
        <end position="268"/>
    </location>
</feature>
<evidence type="ECO:0000313" key="3">
    <source>
        <dbReference type="EMBL" id="GGZ70326.1"/>
    </source>
</evidence>
<comment type="caution">
    <text evidence="3">The sequence shown here is derived from an EMBL/GenBank/DDBJ whole genome shotgun (WGS) entry which is preliminary data.</text>
</comment>
<organism evidence="3 4">
    <name type="scientific">Algibacter mikhailovii</name>
    <dbReference type="NCBI Taxonomy" id="425498"/>
    <lineage>
        <taxon>Bacteria</taxon>
        <taxon>Pseudomonadati</taxon>
        <taxon>Bacteroidota</taxon>
        <taxon>Flavobacteriia</taxon>
        <taxon>Flavobacteriales</taxon>
        <taxon>Flavobacteriaceae</taxon>
        <taxon>Algibacter</taxon>
    </lineage>
</organism>
<gene>
    <name evidence="3" type="ORF">GCM10007028_04290</name>
</gene>
<dbReference type="SUPFAM" id="SSF51735">
    <property type="entry name" value="NAD(P)-binding Rossmann-fold domains"/>
    <property type="match status" value="1"/>
</dbReference>
<dbReference type="CDD" id="cd05253">
    <property type="entry name" value="UDP_GE_SDE_e"/>
    <property type="match status" value="1"/>
</dbReference>
<reference evidence="3" key="2">
    <citation type="submission" date="2020-09" db="EMBL/GenBank/DDBJ databases">
        <authorList>
            <person name="Sun Q."/>
            <person name="Kim S."/>
        </authorList>
    </citation>
    <scope>NUCLEOTIDE SEQUENCE</scope>
    <source>
        <strain evidence="3">KCTC 12710</strain>
    </source>
</reference>
<keyword evidence="4" id="KW-1185">Reference proteome</keyword>
<protein>
    <submittedName>
        <fullName evidence="3">NAD-dependent epimerase</fullName>
    </submittedName>
</protein>
<dbReference type="PRINTS" id="PR01713">
    <property type="entry name" value="NUCEPIMERASE"/>
</dbReference>
<evidence type="ECO:0000259" key="2">
    <source>
        <dbReference type="Pfam" id="PF01370"/>
    </source>
</evidence>
<dbReference type="PANTHER" id="PTHR43574">
    <property type="entry name" value="EPIMERASE-RELATED"/>
    <property type="match status" value="1"/>
</dbReference>